<dbReference type="Proteomes" id="UP000186136">
    <property type="component" value="Unassembled WGS sequence"/>
</dbReference>
<dbReference type="AlphaFoldDB" id="A0A1Q2YMD6"/>
<proteinExistence type="predicted"/>
<evidence type="ECO:0000313" key="3">
    <source>
        <dbReference type="Proteomes" id="UP000186136"/>
    </source>
</evidence>
<evidence type="ECO:0000256" key="1">
    <source>
        <dbReference type="SAM" id="MobiDB-lite"/>
    </source>
</evidence>
<feature type="compositionally biased region" description="Low complexity" evidence="1">
    <location>
        <begin position="340"/>
        <end position="351"/>
    </location>
</feature>
<comment type="caution">
    <text evidence="2">The sequence shown here is derived from an EMBL/GenBank/DDBJ whole genome shotgun (WGS) entry which is preliminary data.</text>
</comment>
<reference evidence="2 3" key="1">
    <citation type="submission" date="2016-08" db="EMBL/GenBank/DDBJ databases">
        <title>Whole genome shotgun sequence of Pichia membranifaciens KS47-1.</title>
        <authorList>
            <person name="Konishi M."/>
            <person name="Ishida M."/>
            <person name="Arakawa T."/>
            <person name="Kato Y."/>
            <person name="Horiuchi J."/>
        </authorList>
    </citation>
    <scope>NUCLEOTIDE SEQUENCE [LARGE SCALE GENOMIC DNA]</scope>
    <source>
        <strain evidence="2 3">KS47-1</strain>
    </source>
</reference>
<accession>A0A1Q2YMD6</accession>
<evidence type="ECO:0000313" key="2">
    <source>
        <dbReference type="EMBL" id="GAV30641.1"/>
    </source>
</evidence>
<organism evidence="2 3">
    <name type="scientific">Pichia membranifaciens</name>
    <dbReference type="NCBI Taxonomy" id="4926"/>
    <lineage>
        <taxon>Eukaryota</taxon>
        <taxon>Fungi</taxon>
        <taxon>Dikarya</taxon>
        <taxon>Ascomycota</taxon>
        <taxon>Saccharomycotina</taxon>
        <taxon>Pichiomycetes</taxon>
        <taxon>Pichiales</taxon>
        <taxon>Pichiaceae</taxon>
        <taxon>Pichia</taxon>
    </lineage>
</organism>
<feature type="region of interest" description="Disordered" evidence="1">
    <location>
        <begin position="340"/>
        <end position="361"/>
    </location>
</feature>
<keyword evidence="3" id="KW-1185">Reference proteome</keyword>
<gene>
    <name evidence="2" type="ORF">PMKS-004158</name>
</gene>
<sequence>MLRQSAHIRRFFATSAISRNNSSSSSKGSSLYAFKSQLDDYIYYHSLSSQWRPLVYRQRNAEVLTSLNAVDKKNNPLVPRHYPGVPSKKKLIKFISLLLTAEEVKLVRSSLEELSKIRISNKTKRNGSTKKDANQGKYLDPSVLNEFLYKSYELDSKLFTENLVWADQIKEEDSVWSVKNTEAVAFVRSMIIKTLFPTNPEVNFQAMTEKMKHWVTKAGMSETGSILYNASLVIASVYSNSLKENSTALNNLNTLTRNKVYTVKPQTDYMQYDHAYSIISALKDASKHEYAENNSQLLELVSRWNSFLEDVQNMKQNTPSTYERFLSAEEGKKAVAAAATAAAAAEPVPEQESADAAKEQQ</sequence>
<dbReference type="EMBL" id="BDGI01000198">
    <property type="protein sequence ID" value="GAV30641.1"/>
    <property type="molecule type" value="Genomic_DNA"/>
</dbReference>
<name>A0A1Q2YMD6_9ASCO</name>
<dbReference type="OrthoDB" id="4061106at2759"/>
<protein>
    <submittedName>
        <fullName evidence="2">Uncharacterized protein</fullName>
    </submittedName>
</protein>